<dbReference type="Pfam" id="PF19581">
    <property type="entry name" value="Glyoxalase_7"/>
    <property type="match status" value="1"/>
</dbReference>
<keyword evidence="3" id="KW-1185">Reference proteome</keyword>
<dbReference type="AlphaFoldDB" id="A0A7C9BBJ8"/>
<dbReference type="Proteomes" id="UP000479293">
    <property type="component" value="Unassembled WGS sequence"/>
</dbReference>
<accession>A0A7C9BBJ8</accession>
<dbReference type="Gene3D" id="3.10.180.10">
    <property type="entry name" value="2,3-Dihydroxybiphenyl 1,2-Dioxygenase, domain 1"/>
    <property type="match status" value="1"/>
</dbReference>
<evidence type="ECO:0000313" key="2">
    <source>
        <dbReference type="EMBL" id="MPR34922.1"/>
    </source>
</evidence>
<dbReference type="EMBL" id="WHLY01000002">
    <property type="protein sequence ID" value="MPR34922.1"/>
    <property type="molecule type" value="Genomic_DNA"/>
</dbReference>
<evidence type="ECO:0000313" key="3">
    <source>
        <dbReference type="Proteomes" id="UP000479293"/>
    </source>
</evidence>
<comment type="caution">
    <text evidence="2">The sequence shown here is derived from an EMBL/GenBank/DDBJ whole genome shotgun (WGS) entry which is preliminary data.</text>
</comment>
<dbReference type="InterPro" id="IPR029068">
    <property type="entry name" value="Glyas_Bleomycin-R_OHBP_Dase"/>
</dbReference>
<dbReference type="InterPro" id="IPR000335">
    <property type="entry name" value="Bleomycin-R"/>
</dbReference>
<evidence type="ECO:0000256" key="1">
    <source>
        <dbReference type="ARBA" id="ARBA00023251"/>
    </source>
</evidence>
<reference evidence="2 3" key="1">
    <citation type="submission" date="2019-10" db="EMBL/GenBank/DDBJ databases">
        <title>Draft Genome Sequence of Cytophagaceae sp. SJW1-29.</title>
        <authorList>
            <person name="Choi A."/>
        </authorList>
    </citation>
    <scope>NUCLEOTIDE SEQUENCE [LARGE SCALE GENOMIC DNA]</scope>
    <source>
        <strain evidence="2 3">SJW1-29</strain>
    </source>
</reference>
<dbReference type="GO" id="GO:0046677">
    <property type="term" value="P:response to antibiotic"/>
    <property type="evidence" value="ECO:0007669"/>
    <property type="project" value="UniProtKB-KW"/>
</dbReference>
<keyword evidence="1" id="KW-0046">Antibiotic resistance</keyword>
<sequence length="120" mass="13831">MQRTIPLLRVFDEAKAYEFYIDWLGFTVDWTHRFEPGTPLYMQITQGTLTLHLTEHHGDCTPGAKVFVACTGLAEFHTELIGKKYKYNRPGLEKAFWNALTMEVNDPFGNKLLFSEALTE</sequence>
<proteinExistence type="predicted"/>
<gene>
    <name evidence="2" type="ORF">GBK04_16565</name>
</gene>
<dbReference type="SUPFAM" id="SSF54593">
    <property type="entry name" value="Glyoxalase/Bleomycin resistance protein/Dihydroxybiphenyl dioxygenase"/>
    <property type="match status" value="1"/>
</dbReference>
<name>A0A7C9BBJ8_9BACT</name>
<organism evidence="2 3">
    <name type="scientific">Salmonirosea aquatica</name>
    <dbReference type="NCBI Taxonomy" id="2654236"/>
    <lineage>
        <taxon>Bacteria</taxon>
        <taxon>Pseudomonadati</taxon>
        <taxon>Bacteroidota</taxon>
        <taxon>Cytophagia</taxon>
        <taxon>Cytophagales</taxon>
        <taxon>Spirosomataceae</taxon>
        <taxon>Salmonirosea</taxon>
    </lineage>
</organism>
<protein>
    <submittedName>
        <fullName evidence="2">VOC family protein</fullName>
    </submittedName>
</protein>